<keyword evidence="6 9" id="KW-0804">Transcription</keyword>
<reference evidence="11" key="1">
    <citation type="journal article" date="2015" name="BMC Genomics">
        <title>Draft genome of a commonly misdiagnosed multidrug resistant pathogen Candida auris.</title>
        <authorList>
            <person name="Chatterjee S."/>
            <person name="Alampalli S.V."/>
            <person name="Nageshan R.K."/>
            <person name="Chettiar S.T."/>
            <person name="Joshi S."/>
            <person name="Tatu U.S."/>
        </authorList>
    </citation>
    <scope>NUCLEOTIDE SEQUENCE [LARGE SCALE GENOMIC DNA]</scope>
    <source>
        <strain evidence="11">6684</strain>
    </source>
</reference>
<evidence type="ECO:0000256" key="8">
    <source>
        <dbReference type="ARBA" id="ARBA00031256"/>
    </source>
</evidence>
<comment type="caution">
    <text evidence="10">The sequence shown here is derived from an EMBL/GenBank/DDBJ whole genome shotgun (WGS) entry which is preliminary data.</text>
</comment>
<comment type="subunit">
    <text evidence="9">Component of the Mediator complex.</text>
</comment>
<dbReference type="VEuPathDB" id="FungiDB:CJI96_0002634"/>
<evidence type="ECO:0000313" key="11">
    <source>
        <dbReference type="Proteomes" id="UP000037122"/>
    </source>
</evidence>
<dbReference type="VEuPathDB" id="FungiDB:CJJ09_003049"/>
<dbReference type="VEuPathDB" id="FungiDB:QG37_08137"/>
<keyword evidence="7 9" id="KW-0539">Nucleus</keyword>
<dbReference type="GO" id="GO:0016592">
    <property type="term" value="C:mediator complex"/>
    <property type="evidence" value="ECO:0007669"/>
    <property type="project" value="InterPro"/>
</dbReference>
<gene>
    <name evidence="9" type="primary">MED5</name>
    <name evidence="10" type="ORF">QG37_08137</name>
</gene>
<dbReference type="GO" id="GO:0006357">
    <property type="term" value="P:regulation of transcription by RNA polymerase II"/>
    <property type="evidence" value="ECO:0007669"/>
    <property type="project" value="InterPro"/>
</dbReference>
<dbReference type="GO" id="GO:0003712">
    <property type="term" value="F:transcription coregulator activity"/>
    <property type="evidence" value="ECO:0007669"/>
    <property type="project" value="InterPro"/>
</dbReference>
<evidence type="ECO:0000313" key="10">
    <source>
        <dbReference type="EMBL" id="KND95598.1"/>
    </source>
</evidence>
<dbReference type="InterPro" id="IPR014801">
    <property type="entry name" value="Mediator_Med5_fun"/>
</dbReference>
<comment type="similarity">
    <text evidence="2 9">Belongs to the Mediator complex subunit 5 family.</text>
</comment>
<evidence type="ECO:0000256" key="9">
    <source>
        <dbReference type="RuleBase" id="RU364142"/>
    </source>
</evidence>
<comment type="function">
    <text evidence="9">Component of the Mediator complex, a coactivator involved in the regulated transcription of nearly all RNA polymerase II-dependent genes. Mediator functions as a bridge to convey information from gene-specific regulatory proteins to the basal RNA polymerase II transcription machinery. Mediator is recruited to promoters by direct interactions with regulatory proteins and serves as a scaffold for the assembly of a functional preinitiation complex with RNA polymerase II and the general transcription factors.</text>
</comment>
<protein>
    <recommendedName>
        <fullName evidence="3 9">Mediator of RNA polymerase II transcription subunit 5</fullName>
    </recommendedName>
    <alternativeName>
        <fullName evidence="8 9">Mediator complex subunit 5</fullName>
    </alternativeName>
</protein>
<dbReference type="EMBL" id="LGST01000067">
    <property type="protein sequence ID" value="KND95598.1"/>
    <property type="molecule type" value="Genomic_DNA"/>
</dbReference>
<evidence type="ECO:0000256" key="1">
    <source>
        <dbReference type="ARBA" id="ARBA00004123"/>
    </source>
</evidence>
<proteinExistence type="inferred from homology"/>
<dbReference type="PANTHER" id="PTHR35784:SF1">
    <property type="entry name" value="MEDIATOR OF RNA POLYMERASE II TRANSCRIPTION SUBUNIT 5"/>
    <property type="match status" value="1"/>
</dbReference>
<sequence length="1010" mass="115492">MASEQTVEKLVQVSLGKKLLPKAFVSMLAKLEKKAPISDNELVSALLTVPSDRLKLKLQYQFAIAFANEGVDNTRRLLSALSTLDVQSQREFVLLMKKEYATLKEPVLRYFVNEGFAQYTIQFQSSLYLLIDDEKRNLWFHILFLWGTLIDNSGRSIEQERFRSFAMEAMGQLQRLNATDKLAYFEKKSRNLLDTINVAHCLHPGAAAVEFKREKVSPTPVKKAFALNQHSKKYLKLNRLKNFLWLNERFKLWNIDGLMELYIAFFNVDVAKHDECVKQLIEILFSGISKAVKLQESPYVLFNWKNFIVSRFPAFIKESRPKNNNEANSNLESVIVKTVVGFSDAYITEMFIGGRSSHPFDLRKVFLRSCMYEDLVTVSNYTKTFPEDSESITWSHITHEKNVLNHTDHLKSEFNSKLLNINTEFTSLAESKFINFLEELASTDIQFLPTKQEQLCSLVMSSLEKFIRDKSNEKLVRLVLGLLLCLPITNYIFFTDPRGPWSIIDQLISYTDNDSFGADADESNFQETISYFGILTTGVIAMTKFFGIDLVSVTLGSSYTIEFISNFYHRLCSKFTPRVEPATNNDTDMMNRYNDLLSEWANALFDVNNDGLSDDLIRSVDVKQIYKLVFIIFQSGITANIAGSLASPNLSNGIDYLAQDFLTASSAELIHWIISNIGPLQRNSDMFLQILWKIIQSNFGENKEEGLETNYTFRLVLNLVGKELLEAVYAFRNWENKEIMLKLVRVVKQTVDEEYNRVDRPMLIQHERHTDGDSMVSTIRNALQTFLNEDESTLEQSVWKTIHNMWKVTESEEILSVLLSEISLCHGSKAGTSAEDSKLIVNFMAFLIILTSESAVDMSDAELKSTFNEIKPRGKSSMQFGTSFLLNIKDHYSSILGDSLKDSNGMSEPAEIKEPKDDLMMDFEMDDLFNDKGDDLFGDTSEQVSSRPDSSPAKVGDMYNEIISSTSVLRRILNQLLQDLETHKHDAEILKIVLAQQMEQFLLMRRVKST</sequence>
<evidence type="ECO:0000256" key="3">
    <source>
        <dbReference type="ARBA" id="ARBA00020628"/>
    </source>
</evidence>
<dbReference type="AlphaFoldDB" id="A0A0L0NNI2"/>
<dbReference type="PANTHER" id="PTHR35784">
    <property type="entry name" value="MEDIATOR OF RNA POLYMERASE II TRANSCRIPTION SUBUNIT 5"/>
    <property type="match status" value="1"/>
</dbReference>
<keyword evidence="5 9" id="KW-0010">Activator</keyword>
<dbReference type="VEuPathDB" id="FungiDB:B9J08_001961"/>
<dbReference type="VEuPathDB" id="FungiDB:CJJ07_004627"/>
<comment type="subcellular location">
    <subcellularLocation>
        <location evidence="1 9">Nucleus</location>
    </subcellularLocation>
</comment>
<dbReference type="Pfam" id="PF08689">
    <property type="entry name" value="Med5"/>
    <property type="match status" value="1"/>
</dbReference>
<evidence type="ECO:0000256" key="2">
    <source>
        <dbReference type="ARBA" id="ARBA00008782"/>
    </source>
</evidence>
<name>A0A0L0NNI2_CANAR</name>
<organism evidence="10 11">
    <name type="scientific">Candidozyma auris</name>
    <name type="common">Yeast</name>
    <name type="synonym">Candida auris</name>
    <dbReference type="NCBI Taxonomy" id="498019"/>
    <lineage>
        <taxon>Eukaryota</taxon>
        <taxon>Fungi</taxon>
        <taxon>Dikarya</taxon>
        <taxon>Ascomycota</taxon>
        <taxon>Saccharomycotina</taxon>
        <taxon>Pichiomycetes</taxon>
        <taxon>Metschnikowiaceae</taxon>
        <taxon>Candidozyma</taxon>
    </lineage>
</organism>
<accession>A0A0L0NNI2</accession>
<evidence type="ECO:0000256" key="4">
    <source>
        <dbReference type="ARBA" id="ARBA00023015"/>
    </source>
</evidence>
<evidence type="ECO:0000256" key="7">
    <source>
        <dbReference type="ARBA" id="ARBA00023242"/>
    </source>
</evidence>
<evidence type="ECO:0000256" key="5">
    <source>
        <dbReference type="ARBA" id="ARBA00023159"/>
    </source>
</evidence>
<dbReference type="VEuPathDB" id="FungiDB:CJI97_002146"/>
<keyword evidence="4 9" id="KW-0805">Transcription regulation</keyword>
<dbReference type="Proteomes" id="UP000037122">
    <property type="component" value="Unassembled WGS sequence"/>
</dbReference>
<evidence type="ECO:0000256" key="6">
    <source>
        <dbReference type="ARBA" id="ARBA00023163"/>
    </source>
</evidence>